<proteinExistence type="predicted"/>
<dbReference type="Proteomes" id="UP000056252">
    <property type="component" value="Chromosome"/>
</dbReference>
<protein>
    <submittedName>
        <fullName evidence="1">Uncharacterized protein</fullName>
    </submittedName>
</protein>
<dbReference type="AlphaFoldDB" id="A0A0S2KI24"/>
<dbReference type="EMBL" id="CP013195">
    <property type="protein sequence ID" value="ALO47897.1"/>
    <property type="molecule type" value="Genomic_DNA"/>
</dbReference>
<sequence>MKGDLTQLLAAVEQKVGKRIGLTSDFEKLSALFSKHHIHLNAMGLKRTWEYLRGTGKPSKEVLDKIALFVGFQSWADFQDALHGEDDGQANYESRDE</sequence>
<accession>A0A0S2KI24</accession>
<dbReference type="STRING" id="76123.AS203_01250"/>
<name>A0A0S2KI24_9BACT</name>
<dbReference type="RefSeq" id="WP_025065111.1">
    <property type="nucleotide sequence ID" value="NZ_CAUPOR010000044.1"/>
</dbReference>
<dbReference type="KEGG" id="peo:AS203_01250"/>
<keyword evidence="2" id="KW-1185">Reference proteome</keyword>
<evidence type="ECO:0000313" key="1">
    <source>
        <dbReference type="EMBL" id="ALO47897.1"/>
    </source>
</evidence>
<dbReference type="OrthoDB" id="639802at2"/>
<organism evidence="1 2">
    <name type="scientific">Hoylesella enoeca</name>
    <dbReference type="NCBI Taxonomy" id="76123"/>
    <lineage>
        <taxon>Bacteria</taxon>
        <taxon>Pseudomonadati</taxon>
        <taxon>Bacteroidota</taxon>
        <taxon>Bacteroidia</taxon>
        <taxon>Bacteroidales</taxon>
        <taxon>Prevotellaceae</taxon>
        <taxon>Hoylesella</taxon>
    </lineage>
</organism>
<gene>
    <name evidence="1" type="ORF">AS203_01250</name>
</gene>
<reference evidence="2" key="1">
    <citation type="submission" date="2015-11" db="EMBL/GenBank/DDBJ databases">
        <authorList>
            <person name="Holder M.E."/>
            <person name="Ajami N.J."/>
            <person name="Petrosino J.F."/>
        </authorList>
    </citation>
    <scope>NUCLEOTIDE SEQUENCE [LARGE SCALE GENOMIC DNA]</scope>
    <source>
        <strain evidence="2">F0113</strain>
    </source>
</reference>
<evidence type="ECO:0000313" key="2">
    <source>
        <dbReference type="Proteomes" id="UP000056252"/>
    </source>
</evidence>